<reference evidence="1 2" key="1">
    <citation type="submission" date="2018-03" db="EMBL/GenBank/DDBJ databases">
        <title>The ancient ancestry and fast evolution of plastids.</title>
        <authorList>
            <person name="Moore K.R."/>
            <person name="Magnabosco C."/>
            <person name="Momper L."/>
            <person name="Gold D.A."/>
            <person name="Bosak T."/>
            <person name="Fournier G.P."/>
        </authorList>
    </citation>
    <scope>NUCLEOTIDE SEQUENCE [LARGE SCALE GENOMIC DNA]</scope>
    <source>
        <strain evidence="1 2">CCALA 037</strain>
    </source>
</reference>
<protein>
    <submittedName>
        <fullName evidence="1">DUF952 domain-containing protein</fullName>
    </submittedName>
</protein>
<keyword evidence="2" id="KW-1185">Reference proteome</keyword>
<dbReference type="Pfam" id="PF06108">
    <property type="entry name" value="DUF952"/>
    <property type="match status" value="1"/>
</dbReference>
<evidence type="ECO:0000313" key="1">
    <source>
        <dbReference type="EMBL" id="PSB51693.1"/>
    </source>
</evidence>
<proteinExistence type="predicted"/>
<dbReference type="AlphaFoldDB" id="A0A2T1G384"/>
<dbReference type="InterPro" id="IPR009297">
    <property type="entry name" value="DUF952"/>
</dbReference>
<dbReference type="PANTHER" id="PTHR34129:SF1">
    <property type="entry name" value="DUF952 DOMAIN-CONTAINING PROTEIN"/>
    <property type="match status" value="1"/>
</dbReference>
<name>A0A2T1G384_9CYAN</name>
<dbReference type="Proteomes" id="UP000238937">
    <property type="component" value="Unassembled WGS sequence"/>
</dbReference>
<dbReference type="OrthoDB" id="5638018at2"/>
<accession>A0A2T1G384</accession>
<dbReference type="PANTHER" id="PTHR34129">
    <property type="entry name" value="BLR1139 PROTEIN"/>
    <property type="match status" value="1"/>
</dbReference>
<dbReference type="Gene3D" id="3.20.170.20">
    <property type="entry name" value="Protein of unknown function DUF952"/>
    <property type="match status" value="1"/>
</dbReference>
<sequence>MNTILHITSADRWTKAKNLGSYSSDTLAREGFIHCSTLSQVVGSANRFFKGLKDLVILVIDIDRVTPEIRYEGTDPNNLFPHIYGELNIDSVIKVIALETDMNDLFILPKELAD</sequence>
<comment type="caution">
    <text evidence="1">The sequence shown here is derived from an EMBL/GenBank/DDBJ whole genome shotgun (WGS) entry which is preliminary data.</text>
</comment>
<organism evidence="1 2">
    <name type="scientific">Chamaesiphon polymorphus CCALA 037</name>
    <dbReference type="NCBI Taxonomy" id="2107692"/>
    <lineage>
        <taxon>Bacteria</taxon>
        <taxon>Bacillati</taxon>
        <taxon>Cyanobacteriota</taxon>
        <taxon>Cyanophyceae</taxon>
        <taxon>Gomontiellales</taxon>
        <taxon>Chamaesiphonaceae</taxon>
        <taxon>Chamaesiphon</taxon>
    </lineage>
</organism>
<dbReference type="RefSeq" id="WP_106309563.1">
    <property type="nucleotide sequence ID" value="NZ_PVWO01000350.1"/>
</dbReference>
<dbReference type="EMBL" id="PVWO01000350">
    <property type="protein sequence ID" value="PSB51693.1"/>
    <property type="molecule type" value="Genomic_DNA"/>
</dbReference>
<gene>
    <name evidence="1" type="ORF">C7B77_21305</name>
</gene>
<dbReference type="SUPFAM" id="SSF56399">
    <property type="entry name" value="ADP-ribosylation"/>
    <property type="match status" value="1"/>
</dbReference>
<evidence type="ECO:0000313" key="2">
    <source>
        <dbReference type="Proteomes" id="UP000238937"/>
    </source>
</evidence>